<dbReference type="PANTHER" id="PTHR42999:SF1">
    <property type="entry name" value="PENTAPEPTIDE REPEAT-CONTAINING PROTEIN"/>
    <property type="match status" value="1"/>
</dbReference>
<dbReference type="Gene3D" id="2.160.20.80">
    <property type="entry name" value="E3 ubiquitin-protein ligase SopA"/>
    <property type="match status" value="1"/>
</dbReference>
<dbReference type="SUPFAM" id="SSF141571">
    <property type="entry name" value="Pentapeptide repeat-like"/>
    <property type="match status" value="1"/>
</dbReference>
<organism evidence="1 2">
    <name type="scientific">Aquimarina algicola</name>
    <dbReference type="NCBI Taxonomy" id="2589995"/>
    <lineage>
        <taxon>Bacteria</taxon>
        <taxon>Pseudomonadati</taxon>
        <taxon>Bacteroidota</taxon>
        <taxon>Flavobacteriia</taxon>
        <taxon>Flavobacteriales</taxon>
        <taxon>Flavobacteriaceae</taxon>
        <taxon>Aquimarina</taxon>
    </lineage>
</organism>
<dbReference type="AlphaFoldDB" id="A0A504JDG5"/>
<dbReference type="InterPro" id="IPR001646">
    <property type="entry name" value="5peptide_repeat"/>
</dbReference>
<dbReference type="OrthoDB" id="67652at2"/>
<evidence type="ECO:0000313" key="1">
    <source>
        <dbReference type="EMBL" id="TPN88754.1"/>
    </source>
</evidence>
<name>A0A504JDG5_9FLAO</name>
<accession>A0A504JDG5</accession>
<dbReference type="RefSeq" id="WP_140588570.1">
    <property type="nucleotide sequence ID" value="NZ_VFWZ01000001.1"/>
</dbReference>
<dbReference type="InterPro" id="IPR052949">
    <property type="entry name" value="PA_immunity-related"/>
</dbReference>
<comment type="caution">
    <text evidence="1">The sequence shown here is derived from an EMBL/GenBank/DDBJ whole genome shotgun (WGS) entry which is preliminary data.</text>
</comment>
<gene>
    <name evidence="1" type="ORF">FHK87_00640</name>
</gene>
<dbReference type="PANTHER" id="PTHR42999">
    <property type="entry name" value="ANTIBIOTIC RESISTANCE PROTEIN MCBG"/>
    <property type="match status" value="1"/>
</dbReference>
<sequence>MNPILFDKSFEDQDFSNQKLLAKEYDNCTFVNCNFTKTNMSGVTFLECTFDTCKFESVLIKHTSLQEIVFKDCKLLGIDFSLCNDFMFSVEFDHCNLDLTSFFNLKMKNTIFSNCSIKQADFTKSDLTNSVFNDCDLYRSTFQNTILNAVDFRTAKNYTIDPEINMLKKAKFTSSGLYGLLSKYDIVIE</sequence>
<proteinExistence type="predicted"/>
<keyword evidence="2" id="KW-1185">Reference proteome</keyword>
<reference evidence="1 2" key="1">
    <citation type="submission" date="2019-06" db="EMBL/GenBank/DDBJ databases">
        <authorList>
            <person name="Meng X."/>
        </authorList>
    </citation>
    <scope>NUCLEOTIDE SEQUENCE [LARGE SCALE GENOMIC DNA]</scope>
    <source>
        <strain evidence="1 2">M625</strain>
    </source>
</reference>
<evidence type="ECO:0000313" key="2">
    <source>
        <dbReference type="Proteomes" id="UP000315540"/>
    </source>
</evidence>
<dbReference type="Pfam" id="PF00805">
    <property type="entry name" value="Pentapeptide"/>
    <property type="match status" value="1"/>
</dbReference>
<dbReference type="EMBL" id="VFWZ01000001">
    <property type="protein sequence ID" value="TPN88754.1"/>
    <property type="molecule type" value="Genomic_DNA"/>
</dbReference>
<dbReference type="Proteomes" id="UP000315540">
    <property type="component" value="Unassembled WGS sequence"/>
</dbReference>
<dbReference type="Pfam" id="PF13599">
    <property type="entry name" value="Pentapeptide_4"/>
    <property type="match status" value="1"/>
</dbReference>
<protein>
    <submittedName>
        <fullName evidence="1">Pentapeptide repeat-containing protein</fullName>
    </submittedName>
</protein>